<comment type="subcellular location">
    <subcellularLocation>
        <location evidence="7">Cell membrane</location>
        <topology evidence="7">Single-pass type II membrane protein</topology>
    </subcellularLocation>
    <text evidence="7">Localizes to the division septum where it forms a ring structure.</text>
</comment>
<evidence type="ECO:0000256" key="9">
    <source>
        <dbReference type="SAM" id="Coils"/>
    </source>
</evidence>
<dbReference type="EMBL" id="BJCC01000014">
    <property type="protein sequence ID" value="GCF93971.1"/>
    <property type="molecule type" value="Genomic_DNA"/>
</dbReference>
<proteinExistence type="inferred from homology"/>
<comment type="similarity">
    <text evidence="7">Belongs to the FtsL family.</text>
</comment>
<evidence type="ECO:0000256" key="5">
    <source>
        <dbReference type="ARBA" id="ARBA00023136"/>
    </source>
</evidence>
<dbReference type="InterPro" id="IPR011922">
    <property type="entry name" value="Cell_div_FtsL"/>
</dbReference>
<dbReference type="HAMAP" id="MF_00910">
    <property type="entry name" value="FtsL"/>
    <property type="match status" value="1"/>
</dbReference>
<keyword evidence="4 7" id="KW-1133">Transmembrane helix</keyword>
<keyword evidence="2 7" id="KW-0132">Cell division</keyword>
<evidence type="ECO:0000256" key="6">
    <source>
        <dbReference type="ARBA" id="ARBA00023306"/>
    </source>
</evidence>
<feature type="region of interest" description="Disordered" evidence="10">
    <location>
        <begin position="1"/>
        <end position="26"/>
    </location>
</feature>
<evidence type="ECO:0000256" key="4">
    <source>
        <dbReference type="ARBA" id="ARBA00022989"/>
    </source>
</evidence>
<comment type="function">
    <text evidence="7">Essential cell division protein.</text>
</comment>
<name>A0A4P5PCG3_9ENTE</name>
<gene>
    <name evidence="7 11" type="primary">ftsL</name>
    <name evidence="11" type="ORF">NRIC_18620</name>
</gene>
<organism evidence="11 12">
    <name type="scientific">Enterococcus florum</name>
    <dbReference type="NCBI Taxonomy" id="2480627"/>
    <lineage>
        <taxon>Bacteria</taxon>
        <taxon>Bacillati</taxon>
        <taxon>Bacillota</taxon>
        <taxon>Bacilli</taxon>
        <taxon>Lactobacillales</taxon>
        <taxon>Enterococcaceae</taxon>
        <taxon>Enterococcus</taxon>
    </lineage>
</organism>
<feature type="transmembrane region" description="Helical" evidence="7">
    <location>
        <begin position="46"/>
        <end position="65"/>
    </location>
</feature>
<dbReference type="RefSeq" id="WP_146622410.1">
    <property type="nucleotide sequence ID" value="NZ_BJCC01000014.1"/>
</dbReference>
<comment type="caution">
    <text evidence="11">The sequence shown here is derived from an EMBL/GenBank/DDBJ whole genome shotgun (WGS) entry which is preliminary data.</text>
</comment>
<feature type="coiled-coil region" evidence="9">
    <location>
        <begin position="62"/>
        <end position="123"/>
    </location>
</feature>
<evidence type="ECO:0000313" key="11">
    <source>
        <dbReference type="EMBL" id="GCF93971.1"/>
    </source>
</evidence>
<keyword evidence="6 7" id="KW-0131">Cell cycle</keyword>
<keyword evidence="9" id="KW-0175">Coiled coil</keyword>
<evidence type="ECO:0000256" key="3">
    <source>
        <dbReference type="ARBA" id="ARBA00022692"/>
    </source>
</evidence>
<dbReference type="NCBIfam" id="TIGR02209">
    <property type="entry name" value="ftsL_broad"/>
    <property type="match status" value="1"/>
</dbReference>
<dbReference type="AlphaFoldDB" id="A0A4P5PCG3"/>
<evidence type="ECO:0000313" key="12">
    <source>
        <dbReference type="Proteomes" id="UP000290567"/>
    </source>
</evidence>
<feature type="compositionally biased region" description="Basic and acidic residues" evidence="10">
    <location>
        <begin position="1"/>
        <end position="16"/>
    </location>
</feature>
<dbReference type="GO" id="GO:0005886">
    <property type="term" value="C:plasma membrane"/>
    <property type="evidence" value="ECO:0007669"/>
    <property type="project" value="UniProtKB-SubCell"/>
</dbReference>
<keyword evidence="12" id="KW-1185">Reference proteome</keyword>
<dbReference type="GO" id="GO:0043093">
    <property type="term" value="P:FtsZ-dependent cytokinesis"/>
    <property type="evidence" value="ECO:0007669"/>
    <property type="project" value="UniProtKB-UniRule"/>
</dbReference>
<dbReference type="OrthoDB" id="2199933at2"/>
<dbReference type="GO" id="GO:0032153">
    <property type="term" value="C:cell division site"/>
    <property type="evidence" value="ECO:0007669"/>
    <property type="project" value="UniProtKB-UniRule"/>
</dbReference>
<evidence type="ECO:0000256" key="2">
    <source>
        <dbReference type="ARBA" id="ARBA00022618"/>
    </source>
</evidence>
<keyword evidence="5 7" id="KW-0472">Membrane</keyword>
<sequence>MAELKNDQQRPFDYARPEQTTQMPDSFDVFVSPAERLKKVSRIEKIAVVGLLLMLIATAVLMVNMRNDVSKTQNEISNIQSQIDEKEKTATQLQQEKNELSRSDRLKEIAEKAELKINDENLRKVK</sequence>
<reference evidence="12" key="1">
    <citation type="submission" date="2019-02" db="EMBL/GenBank/DDBJ databases">
        <title>Draft genome sequence of Enterococcus sp. Gos25-1.</title>
        <authorList>
            <person name="Tanaka N."/>
            <person name="Shiwa Y."/>
            <person name="Fujita N."/>
        </authorList>
    </citation>
    <scope>NUCLEOTIDE SEQUENCE [LARGE SCALE GENOMIC DNA]</scope>
    <source>
        <strain evidence="12">Gos25-1</strain>
    </source>
</reference>
<evidence type="ECO:0000256" key="1">
    <source>
        <dbReference type="ARBA" id="ARBA00022475"/>
    </source>
</evidence>
<keyword evidence="3 7" id="KW-0812">Transmembrane</keyword>
<evidence type="ECO:0000256" key="7">
    <source>
        <dbReference type="HAMAP-Rule" id="MF_00910"/>
    </source>
</evidence>
<accession>A0A4P5PCG3</accession>
<evidence type="ECO:0000256" key="8">
    <source>
        <dbReference type="NCBIfam" id="TIGR02209"/>
    </source>
</evidence>
<dbReference type="Proteomes" id="UP000290567">
    <property type="component" value="Unassembled WGS sequence"/>
</dbReference>
<keyword evidence="1 7" id="KW-1003">Cell membrane</keyword>
<evidence type="ECO:0000256" key="10">
    <source>
        <dbReference type="SAM" id="MobiDB-lite"/>
    </source>
</evidence>
<protein>
    <recommendedName>
        <fullName evidence="7 8">Cell division protein FtsL</fullName>
    </recommendedName>
</protein>
<dbReference type="SUPFAM" id="SSF58100">
    <property type="entry name" value="Bacterial hemolysins"/>
    <property type="match status" value="1"/>
</dbReference>